<dbReference type="AlphaFoldDB" id="A0A841Q0R0"/>
<evidence type="ECO:0000313" key="2">
    <source>
        <dbReference type="Proteomes" id="UP000568839"/>
    </source>
</evidence>
<accession>A0A841Q0R0</accession>
<sequence>MVKLAKESGIKRVTVLSGYVKGSVEQAVRDTNDLEWAVLNPVEFMANTLEWTETIRKEDVVRQPFADVRY</sequence>
<dbReference type="RefSeq" id="WP_184405514.1">
    <property type="nucleotide sequence ID" value="NZ_JACHHJ010000006.1"/>
</dbReference>
<proteinExistence type="predicted"/>
<dbReference type="EMBL" id="JACHHJ010000006">
    <property type="protein sequence ID" value="MBB6451403.1"/>
    <property type="molecule type" value="Genomic_DNA"/>
</dbReference>
<reference evidence="1 2" key="1">
    <citation type="submission" date="2020-08" db="EMBL/GenBank/DDBJ databases">
        <title>Genomic Encyclopedia of Type Strains, Phase IV (KMG-IV): sequencing the most valuable type-strain genomes for metagenomic binning, comparative biology and taxonomic classification.</title>
        <authorList>
            <person name="Goeker M."/>
        </authorList>
    </citation>
    <scope>NUCLEOTIDE SEQUENCE [LARGE SCALE GENOMIC DNA]</scope>
    <source>
        <strain evidence="1 2">DSM 21769</strain>
    </source>
</reference>
<comment type="caution">
    <text evidence="1">The sequence shown here is derived from an EMBL/GenBank/DDBJ whole genome shotgun (WGS) entry which is preliminary data.</text>
</comment>
<name>A0A841Q0R0_9BACL</name>
<keyword evidence="2" id="KW-1185">Reference proteome</keyword>
<evidence type="ECO:0000313" key="1">
    <source>
        <dbReference type="EMBL" id="MBB6451403.1"/>
    </source>
</evidence>
<gene>
    <name evidence="1" type="ORF">HNR44_003410</name>
</gene>
<organism evidence="1 2">
    <name type="scientific">Geomicrobium halophilum</name>
    <dbReference type="NCBI Taxonomy" id="549000"/>
    <lineage>
        <taxon>Bacteria</taxon>
        <taxon>Bacillati</taxon>
        <taxon>Bacillota</taxon>
        <taxon>Bacilli</taxon>
        <taxon>Bacillales</taxon>
        <taxon>Geomicrobium</taxon>
    </lineage>
</organism>
<protein>
    <submittedName>
        <fullName evidence="1">Uncharacterized protein</fullName>
    </submittedName>
</protein>
<dbReference type="Gene3D" id="3.40.50.720">
    <property type="entry name" value="NAD(P)-binding Rossmann-like Domain"/>
    <property type="match status" value="1"/>
</dbReference>
<dbReference type="Proteomes" id="UP000568839">
    <property type="component" value="Unassembled WGS sequence"/>
</dbReference>